<keyword evidence="4" id="KW-1185">Reference proteome</keyword>
<dbReference type="EMBL" id="JBBPBK010000004">
    <property type="protein sequence ID" value="KAK9286259.1"/>
    <property type="molecule type" value="Genomic_DNA"/>
</dbReference>
<sequence length="462" mass="53480">MHYMTDEHVDEIISLTQLEVLEICFHKMPMLNSYIKTQHWQRLCRYCLKTVGQTRPVFDDLYCRKVEWGDHHNLIGGDDSLVLPTNTQELIIYSCHDLRSPSDISSSLKNARELERCWIECCRGLENLWSIPSLEEESESCTYTDTSLLQSLGTLWLSLLNLSVLFNFKGVGVGGAPPRCGTFSNLKLFIVGQCWKLKYVFTRGLVQHHLQNLTVIHVYNCPEMENIIVEEEKQREIVQAKEEDNNAIITCPNLRSLELYNLSKLESIWKGTLISHSLQQIRVRNCPMLKRLPLSLHLNDDPRTPPTQLALKKITGELMWWKKLQWDHPDDKFVLQPLFDTEERLSRYCLKTVGQRALVFADLHCRKVEWSEYNLIGGDDPLVLPTNAQELIIWACHDLSSLSDISSSLKNARKLERCWIDCCRGLENLWSWSIPSVEEVSECCLHLHQHLIITEPKDIVAL</sequence>
<keyword evidence="1" id="KW-0611">Plant defense</keyword>
<dbReference type="InterPro" id="IPR057135">
    <property type="entry name" value="At4g27190-like_LRR"/>
</dbReference>
<gene>
    <name evidence="3" type="ORF">L1049_014646</name>
</gene>
<dbReference type="Proteomes" id="UP001415857">
    <property type="component" value="Unassembled WGS sequence"/>
</dbReference>
<feature type="domain" description="Disease resistance protein At4g27190-like leucine-rich repeats" evidence="2">
    <location>
        <begin position="182"/>
        <end position="292"/>
    </location>
</feature>
<evidence type="ECO:0000313" key="4">
    <source>
        <dbReference type="Proteomes" id="UP001415857"/>
    </source>
</evidence>
<accession>A0AAP0RXJ3</accession>
<dbReference type="Pfam" id="PF23247">
    <property type="entry name" value="LRR_RPS2"/>
    <property type="match status" value="1"/>
</dbReference>
<dbReference type="SUPFAM" id="SSF52047">
    <property type="entry name" value="RNI-like"/>
    <property type="match status" value="1"/>
</dbReference>
<evidence type="ECO:0000259" key="2">
    <source>
        <dbReference type="Pfam" id="PF23247"/>
    </source>
</evidence>
<dbReference type="AlphaFoldDB" id="A0AAP0RXJ3"/>
<reference evidence="3 4" key="1">
    <citation type="journal article" date="2024" name="Plant J.">
        <title>Genome sequences and population genomics reveal climatic adaptation and genomic divergence between two closely related sweetgum species.</title>
        <authorList>
            <person name="Xu W.Q."/>
            <person name="Ren C.Q."/>
            <person name="Zhang X.Y."/>
            <person name="Comes H.P."/>
            <person name="Liu X.H."/>
            <person name="Li Y.G."/>
            <person name="Kettle C.J."/>
            <person name="Jalonen R."/>
            <person name="Gaisberger H."/>
            <person name="Ma Y.Z."/>
            <person name="Qiu Y.X."/>
        </authorList>
    </citation>
    <scope>NUCLEOTIDE SEQUENCE [LARGE SCALE GENOMIC DNA]</scope>
    <source>
        <strain evidence="3">Hangzhou</strain>
    </source>
</reference>
<name>A0AAP0RXJ3_LIQFO</name>
<evidence type="ECO:0000313" key="3">
    <source>
        <dbReference type="EMBL" id="KAK9286259.1"/>
    </source>
</evidence>
<comment type="caution">
    <text evidence="3">The sequence shown here is derived from an EMBL/GenBank/DDBJ whole genome shotgun (WGS) entry which is preliminary data.</text>
</comment>
<dbReference type="Gene3D" id="3.80.10.10">
    <property type="entry name" value="Ribonuclease Inhibitor"/>
    <property type="match status" value="1"/>
</dbReference>
<dbReference type="PANTHER" id="PTHR33463:SF204">
    <property type="entry name" value="NB-ARC DOMAIN-CONTAINING PROTEIN"/>
    <property type="match status" value="1"/>
</dbReference>
<dbReference type="InterPro" id="IPR050905">
    <property type="entry name" value="Plant_NBS-LRR"/>
</dbReference>
<protein>
    <recommendedName>
        <fullName evidence="2">Disease resistance protein At4g27190-like leucine-rich repeats domain-containing protein</fullName>
    </recommendedName>
</protein>
<evidence type="ECO:0000256" key="1">
    <source>
        <dbReference type="ARBA" id="ARBA00022821"/>
    </source>
</evidence>
<dbReference type="PANTHER" id="PTHR33463">
    <property type="entry name" value="NB-ARC DOMAIN-CONTAINING PROTEIN-RELATED"/>
    <property type="match status" value="1"/>
</dbReference>
<proteinExistence type="predicted"/>
<organism evidence="3 4">
    <name type="scientific">Liquidambar formosana</name>
    <name type="common">Formosan gum</name>
    <dbReference type="NCBI Taxonomy" id="63359"/>
    <lineage>
        <taxon>Eukaryota</taxon>
        <taxon>Viridiplantae</taxon>
        <taxon>Streptophyta</taxon>
        <taxon>Embryophyta</taxon>
        <taxon>Tracheophyta</taxon>
        <taxon>Spermatophyta</taxon>
        <taxon>Magnoliopsida</taxon>
        <taxon>eudicotyledons</taxon>
        <taxon>Gunneridae</taxon>
        <taxon>Pentapetalae</taxon>
        <taxon>Saxifragales</taxon>
        <taxon>Altingiaceae</taxon>
        <taxon>Liquidambar</taxon>
    </lineage>
</organism>
<dbReference type="InterPro" id="IPR032675">
    <property type="entry name" value="LRR_dom_sf"/>
</dbReference>